<keyword evidence="3" id="KW-0521">NADP</keyword>
<accession>A0ABT8A1T0</accession>
<keyword evidence="6" id="KW-1185">Reference proteome</keyword>
<dbReference type="PANTHER" id="PTHR43098">
    <property type="entry name" value="L-ORNITHINE N(5)-MONOOXYGENASE-RELATED"/>
    <property type="match status" value="1"/>
</dbReference>
<keyword evidence="1" id="KW-0285">Flavoprotein</keyword>
<dbReference type="EC" id="1.14.13.-" evidence="5"/>
<reference evidence="6" key="1">
    <citation type="journal article" date="2019" name="Int. J. Syst. Evol. Microbiol.">
        <title>The Global Catalogue of Microorganisms (GCM) 10K type strain sequencing project: providing services to taxonomists for standard genome sequencing and annotation.</title>
        <authorList>
            <consortium name="The Broad Institute Genomics Platform"/>
            <consortium name="The Broad Institute Genome Sequencing Center for Infectious Disease"/>
            <person name="Wu L."/>
            <person name="Ma J."/>
        </authorList>
    </citation>
    <scope>NUCLEOTIDE SEQUENCE [LARGE SCALE GENOMIC DNA]</scope>
    <source>
        <strain evidence="6">CECT 7131</strain>
    </source>
</reference>
<dbReference type="Pfam" id="PF00743">
    <property type="entry name" value="FMO-like"/>
    <property type="match status" value="1"/>
</dbReference>
<keyword evidence="2" id="KW-0274">FAD</keyword>
<dbReference type="Gene3D" id="3.50.50.60">
    <property type="entry name" value="FAD/NAD(P)-binding domain"/>
    <property type="match status" value="2"/>
</dbReference>
<evidence type="ECO:0000256" key="3">
    <source>
        <dbReference type="ARBA" id="ARBA00022857"/>
    </source>
</evidence>
<evidence type="ECO:0000313" key="5">
    <source>
        <dbReference type="EMBL" id="MDN3563659.1"/>
    </source>
</evidence>
<evidence type="ECO:0000256" key="1">
    <source>
        <dbReference type="ARBA" id="ARBA00022630"/>
    </source>
</evidence>
<dbReference type="PRINTS" id="PR00411">
    <property type="entry name" value="PNDRDTASEI"/>
</dbReference>
<dbReference type="RefSeq" id="WP_290315397.1">
    <property type="nucleotide sequence ID" value="NZ_JAUFPN010000038.1"/>
</dbReference>
<sequence>MTTMTETRAAPAGAPGTTFDAIVIGAGMSGLYQLIRLRELGLRARVFEAGTGVGGTWYWNRYPGCRFDSESYSYGYSFDKDLLQEWSWSEHFAPQPETERYLNRVADKYDLRRDIQFNARVKAAEWDEASRSWTVTLEDGSRHRSRFLITAIGALSAPTMPNFPGISDFRGQSFHTGLWPKEPVDFAGKRVAVIGTGASGVQTIQEVAKMARELVVFQRTPNWCAPLGNGRIAPEEMEQIRARYDEIFRRCEETFSCFLHTPMDKNTFDASEEERNAILEKLYNERGFGIWVGNFKDMLTNREANRVISDFVANKIRQRVKDQKVAEKLIPTNHGFGTRRVPLETNYYEVYNQPNVTLVDTRETPIERITGTGIRTSERDYEFDIIVYATGFDALRGAFDRIDFRGKDGVTLKEMWKDGATSLVGMLQDGFPNMFMLLGPHAALGNIPRSIEFNVDWVTRLLRHMQANGLTRAEATPEAMAKWMDHVMEVAKGLLSMEVDSWMTGVNVNVKGRQVRRVARYTGSAPAYRGWADDIAARGYAGVALS</sequence>
<protein>
    <submittedName>
        <fullName evidence="5">NAD(P)/FAD-dependent oxidoreductase</fullName>
        <ecNumber evidence="5">1.14.13.-</ecNumber>
    </submittedName>
</protein>
<dbReference type="Proteomes" id="UP001529369">
    <property type="component" value="Unassembled WGS sequence"/>
</dbReference>
<evidence type="ECO:0000313" key="6">
    <source>
        <dbReference type="Proteomes" id="UP001529369"/>
    </source>
</evidence>
<proteinExistence type="predicted"/>
<comment type="caution">
    <text evidence="5">The sequence shown here is derived from an EMBL/GenBank/DDBJ whole genome shotgun (WGS) entry which is preliminary data.</text>
</comment>
<dbReference type="PANTHER" id="PTHR43098:SF5">
    <property type="entry name" value="DUAL-FUNCTIONAL MONOOXYGENASE_METHYLTRANSFERASE PSOF"/>
    <property type="match status" value="1"/>
</dbReference>
<dbReference type="SUPFAM" id="SSF51905">
    <property type="entry name" value="FAD/NAD(P)-binding domain"/>
    <property type="match status" value="2"/>
</dbReference>
<evidence type="ECO:0000256" key="2">
    <source>
        <dbReference type="ARBA" id="ARBA00022827"/>
    </source>
</evidence>
<gene>
    <name evidence="5" type="ORF">QWZ14_04630</name>
</gene>
<name>A0ABT8A1T0_9PROT</name>
<dbReference type="InterPro" id="IPR020946">
    <property type="entry name" value="Flavin_mOase-like"/>
</dbReference>
<organism evidence="5 6">
    <name type="scientific">Paeniroseomonas aquatica</name>
    <dbReference type="NCBI Taxonomy" id="373043"/>
    <lineage>
        <taxon>Bacteria</taxon>
        <taxon>Pseudomonadati</taxon>
        <taxon>Pseudomonadota</taxon>
        <taxon>Alphaproteobacteria</taxon>
        <taxon>Acetobacterales</taxon>
        <taxon>Acetobacteraceae</taxon>
        <taxon>Paeniroseomonas</taxon>
    </lineage>
</organism>
<dbReference type="InterPro" id="IPR050775">
    <property type="entry name" value="FAD-binding_Monooxygenases"/>
</dbReference>
<keyword evidence="4 5" id="KW-0560">Oxidoreductase</keyword>
<dbReference type="GO" id="GO:0016491">
    <property type="term" value="F:oxidoreductase activity"/>
    <property type="evidence" value="ECO:0007669"/>
    <property type="project" value="UniProtKB-KW"/>
</dbReference>
<dbReference type="InterPro" id="IPR036188">
    <property type="entry name" value="FAD/NAD-bd_sf"/>
</dbReference>
<evidence type="ECO:0000256" key="4">
    <source>
        <dbReference type="ARBA" id="ARBA00023002"/>
    </source>
</evidence>
<dbReference type="EMBL" id="JAUFPN010000038">
    <property type="protein sequence ID" value="MDN3563659.1"/>
    <property type="molecule type" value="Genomic_DNA"/>
</dbReference>